<keyword evidence="3" id="KW-1185">Reference proteome</keyword>
<evidence type="ECO:0000256" key="1">
    <source>
        <dbReference type="SAM" id="Phobius"/>
    </source>
</evidence>
<keyword evidence="1" id="KW-0472">Membrane</keyword>
<feature type="transmembrane region" description="Helical" evidence="1">
    <location>
        <begin position="263"/>
        <end position="281"/>
    </location>
</feature>
<accession>A0ABM3GNZ8</accession>
<keyword evidence="1" id="KW-1133">Transmembrane helix</keyword>
<feature type="transmembrane region" description="Helical" evidence="1">
    <location>
        <begin position="186"/>
        <end position="209"/>
    </location>
</feature>
<sequence>MLVPTCLLVVILTLIRPSVEINGNGTELPLPENNVADFNGSESANRSRHILLPIFCCHPGMVRLPGRCESNDDAPLILVKIGELTNELGVEVDIPNHKHHPVTHDPCIADWTRSSIVDFKAGSQSSYEKYCLLWDPKKANFVAKVCYTWVLVTDWDKFCMSIAGLTMLMIFIGYSVIPELKTSHGLIFRCYVATYALAYVGVWGAMLTYELPEYPVFFTIFVELVRFSVFSIISWLNVMNFEMWRSFRSSNTLQMRERTRKKFTCYAIYAWLGPILMVAVVNEASTKIPFTYDDPGGEFESSSLFHKSSVIVTAFKHWTSVGIVLAGSLCNIFLYSTTARVLNKFKKDTRPLTDLSNEHYAARSQWFKLHMKLLLLTGIHSIVWIVWYTWPTAWLTHVFFLEEAIQSGFLLHIFLWNGRVKRYASKLFHQVLNW</sequence>
<feature type="transmembrane region" description="Helical" evidence="1">
    <location>
        <begin position="373"/>
        <end position="390"/>
    </location>
</feature>
<evidence type="ECO:0000256" key="2">
    <source>
        <dbReference type="SAM" id="SignalP"/>
    </source>
</evidence>
<gene>
    <name evidence="4" type="primary">LOC124295592</name>
</gene>
<dbReference type="PANTHER" id="PTHR47154:SF2">
    <property type="entry name" value="G-PROTEIN COUPLED RECEPTOR MTH-RELATED"/>
    <property type="match status" value="1"/>
</dbReference>
<keyword evidence="2" id="KW-0732">Signal</keyword>
<feature type="chain" id="PRO_5047041266" evidence="2">
    <location>
        <begin position="22"/>
        <end position="434"/>
    </location>
</feature>
<feature type="transmembrane region" description="Helical" evidence="1">
    <location>
        <begin position="396"/>
        <end position="416"/>
    </location>
</feature>
<feature type="signal peptide" evidence="2">
    <location>
        <begin position="1"/>
        <end position="21"/>
    </location>
</feature>
<feature type="transmembrane region" description="Helical" evidence="1">
    <location>
        <begin position="158"/>
        <end position="177"/>
    </location>
</feature>
<keyword evidence="1" id="KW-0812">Transmembrane</keyword>
<evidence type="ECO:0000313" key="4">
    <source>
        <dbReference type="RefSeq" id="XP_046601999.1"/>
    </source>
</evidence>
<feature type="transmembrane region" description="Helical" evidence="1">
    <location>
        <begin position="215"/>
        <end position="238"/>
    </location>
</feature>
<dbReference type="GeneID" id="124295592"/>
<reference evidence="4" key="1">
    <citation type="submission" date="2025-08" db="UniProtKB">
        <authorList>
            <consortium name="RefSeq"/>
        </authorList>
    </citation>
    <scope>IDENTIFICATION</scope>
    <source>
        <tissue evidence="4">Thorax and Abdomen</tissue>
    </source>
</reference>
<proteinExistence type="predicted"/>
<dbReference type="Gene3D" id="1.20.1070.10">
    <property type="entry name" value="Rhodopsin 7-helix transmembrane proteins"/>
    <property type="match status" value="1"/>
</dbReference>
<dbReference type="InterPro" id="IPR051384">
    <property type="entry name" value="Mth_GPCR"/>
</dbReference>
<feature type="transmembrane region" description="Helical" evidence="1">
    <location>
        <begin position="318"/>
        <end position="337"/>
    </location>
</feature>
<dbReference type="RefSeq" id="XP_046601999.1">
    <property type="nucleotide sequence ID" value="XM_046746043.1"/>
</dbReference>
<evidence type="ECO:0000313" key="3">
    <source>
        <dbReference type="Proteomes" id="UP000829291"/>
    </source>
</evidence>
<organism evidence="3 4">
    <name type="scientific">Neodiprion lecontei</name>
    <name type="common">Redheaded pine sawfly</name>
    <dbReference type="NCBI Taxonomy" id="441921"/>
    <lineage>
        <taxon>Eukaryota</taxon>
        <taxon>Metazoa</taxon>
        <taxon>Ecdysozoa</taxon>
        <taxon>Arthropoda</taxon>
        <taxon>Hexapoda</taxon>
        <taxon>Insecta</taxon>
        <taxon>Pterygota</taxon>
        <taxon>Neoptera</taxon>
        <taxon>Endopterygota</taxon>
        <taxon>Hymenoptera</taxon>
        <taxon>Tenthredinoidea</taxon>
        <taxon>Diprionidae</taxon>
        <taxon>Diprioninae</taxon>
        <taxon>Neodiprion</taxon>
    </lineage>
</organism>
<protein>
    <submittedName>
        <fullName evidence="4">G-protein coupled receptor Mth2-like</fullName>
    </submittedName>
</protein>
<dbReference type="Proteomes" id="UP000829291">
    <property type="component" value="Chromosome 7"/>
</dbReference>
<dbReference type="PANTHER" id="PTHR47154">
    <property type="entry name" value="G-PROTEIN COUPLED RECEPTOR MTH-RELATED"/>
    <property type="match status" value="1"/>
</dbReference>
<name>A0ABM3GNZ8_NEOLC</name>